<sequence>MEPTLFVIYDRFRLHGGQRRTRGEDVAAFLKWLGSSGAWIRSLQYELPVVQEPAVRPELRHWCALAGGLALILSRATAQDIESSLRTTRAVYRQLRKCLQAGEAPRVASRLLSLLADEIDAVADPITKAACRRCMRKPKAQSPSEAALARATESTGGGGIDRHRGQDFEDVETQLSLDVFSKRSHALRRTVAGARRPTDT</sequence>
<dbReference type="RefSeq" id="WP_200788452.1">
    <property type="nucleotide sequence ID" value="NZ_JAEDAO010000001.1"/>
</dbReference>
<dbReference type="AlphaFoldDB" id="A0A934USF6"/>
<dbReference type="EMBL" id="JAEDAO010000001">
    <property type="protein sequence ID" value="MBK0393487.1"/>
    <property type="molecule type" value="Genomic_DNA"/>
</dbReference>
<name>A0A934USF6_9BURK</name>
<proteinExistence type="predicted"/>
<evidence type="ECO:0000313" key="2">
    <source>
        <dbReference type="EMBL" id="MBK0393487.1"/>
    </source>
</evidence>
<evidence type="ECO:0000313" key="3">
    <source>
        <dbReference type="Proteomes" id="UP000617041"/>
    </source>
</evidence>
<protein>
    <submittedName>
        <fullName evidence="2">Uncharacterized protein</fullName>
    </submittedName>
</protein>
<keyword evidence="3" id="KW-1185">Reference proteome</keyword>
<organism evidence="2 3">
    <name type="scientific">Ramlibacter algicola</name>
    <dbReference type="NCBI Taxonomy" id="2795217"/>
    <lineage>
        <taxon>Bacteria</taxon>
        <taxon>Pseudomonadati</taxon>
        <taxon>Pseudomonadota</taxon>
        <taxon>Betaproteobacteria</taxon>
        <taxon>Burkholderiales</taxon>
        <taxon>Comamonadaceae</taxon>
        <taxon>Ramlibacter</taxon>
    </lineage>
</organism>
<comment type="caution">
    <text evidence="2">The sequence shown here is derived from an EMBL/GenBank/DDBJ whole genome shotgun (WGS) entry which is preliminary data.</text>
</comment>
<dbReference type="Proteomes" id="UP000617041">
    <property type="component" value="Unassembled WGS sequence"/>
</dbReference>
<accession>A0A934USF6</accession>
<evidence type="ECO:0000256" key="1">
    <source>
        <dbReference type="SAM" id="MobiDB-lite"/>
    </source>
</evidence>
<feature type="region of interest" description="Disordered" evidence="1">
    <location>
        <begin position="137"/>
        <end position="167"/>
    </location>
</feature>
<gene>
    <name evidence="2" type="ORF">I8E28_12870</name>
</gene>
<reference evidence="2" key="1">
    <citation type="submission" date="2020-12" db="EMBL/GenBank/DDBJ databases">
        <title>Ramlibacter sp. nov., isolated from a freshwater alga, Cryptomonas.</title>
        <authorList>
            <person name="Kim H.M."/>
            <person name="Jeon C.O."/>
        </authorList>
    </citation>
    <scope>NUCLEOTIDE SEQUENCE</scope>
    <source>
        <strain evidence="2">CrO1</strain>
    </source>
</reference>